<evidence type="ECO:0000256" key="14">
    <source>
        <dbReference type="SAM" id="SignalP"/>
    </source>
</evidence>
<comment type="caution">
    <text evidence="16">The sequence shown here is derived from an EMBL/GenBank/DDBJ whole genome shotgun (WGS) entry which is preliminary data.</text>
</comment>
<dbReference type="Pfam" id="PF13365">
    <property type="entry name" value="Trypsin_2"/>
    <property type="match status" value="1"/>
</dbReference>
<comment type="subcellular location">
    <subcellularLocation>
        <location evidence="2">Periplasm</location>
    </subcellularLocation>
</comment>
<evidence type="ECO:0000256" key="8">
    <source>
        <dbReference type="ARBA" id="ARBA00022737"/>
    </source>
</evidence>
<keyword evidence="8" id="KW-0677">Repeat</keyword>
<dbReference type="PANTHER" id="PTHR22939:SF130">
    <property type="entry name" value="PERIPLASMIC SERINE ENDOPROTEASE DEGP-LIKE-RELATED"/>
    <property type="match status" value="1"/>
</dbReference>
<evidence type="ECO:0000256" key="1">
    <source>
        <dbReference type="ARBA" id="ARBA00001772"/>
    </source>
</evidence>
<gene>
    <name evidence="16" type="ORF">ACGRVM_12330</name>
</gene>
<keyword evidence="6" id="KW-0645">Protease</keyword>
<feature type="signal peptide" evidence="14">
    <location>
        <begin position="1"/>
        <end position="26"/>
    </location>
</feature>
<evidence type="ECO:0000256" key="9">
    <source>
        <dbReference type="ARBA" id="ARBA00022764"/>
    </source>
</evidence>
<evidence type="ECO:0000256" key="6">
    <source>
        <dbReference type="ARBA" id="ARBA00022670"/>
    </source>
</evidence>
<evidence type="ECO:0000256" key="7">
    <source>
        <dbReference type="ARBA" id="ARBA00022729"/>
    </source>
</evidence>
<keyword evidence="9" id="KW-0574">Periplasm</keyword>
<dbReference type="GO" id="GO:0016787">
    <property type="term" value="F:hydrolase activity"/>
    <property type="evidence" value="ECO:0007669"/>
    <property type="project" value="UniProtKB-KW"/>
</dbReference>
<keyword evidence="12" id="KW-0346">Stress response</keyword>
<dbReference type="InterPro" id="IPR011782">
    <property type="entry name" value="Pept_S1C_Do"/>
</dbReference>
<evidence type="ECO:0000256" key="12">
    <source>
        <dbReference type="ARBA" id="ARBA00023016"/>
    </source>
</evidence>
<dbReference type="EC" id="3.4.21.107" evidence="4"/>
<dbReference type="InterPro" id="IPR036034">
    <property type="entry name" value="PDZ_sf"/>
</dbReference>
<evidence type="ECO:0000313" key="17">
    <source>
        <dbReference type="Proteomes" id="UP001607157"/>
    </source>
</evidence>
<dbReference type="Pfam" id="PF13180">
    <property type="entry name" value="PDZ_2"/>
    <property type="match status" value="1"/>
</dbReference>
<evidence type="ECO:0000313" key="16">
    <source>
        <dbReference type="EMBL" id="MFH0254683.1"/>
    </source>
</evidence>
<name>A0ABW7I9B1_9RHOB</name>
<evidence type="ECO:0000256" key="13">
    <source>
        <dbReference type="ARBA" id="ARBA00032850"/>
    </source>
</evidence>
<proteinExistence type="inferred from homology"/>
<dbReference type="InterPro" id="IPR009003">
    <property type="entry name" value="Peptidase_S1_PA"/>
</dbReference>
<comment type="similarity">
    <text evidence="3">Belongs to the peptidase S1C family.</text>
</comment>
<comment type="catalytic activity">
    <reaction evidence="1">
        <text>Acts on substrates that are at least partially unfolded. The cleavage site P1 residue is normally between a pair of hydrophobic residues, such as Val-|-Val.</text>
        <dbReference type="EC" id="3.4.21.107"/>
    </reaction>
</comment>
<evidence type="ECO:0000256" key="11">
    <source>
        <dbReference type="ARBA" id="ARBA00022825"/>
    </source>
</evidence>
<keyword evidence="11" id="KW-0720">Serine protease</keyword>
<dbReference type="InterPro" id="IPR001940">
    <property type="entry name" value="Peptidase_S1C"/>
</dbReference>
<evidence type="ECO:0000256" key="2">
    <source>
        <dbReference type="ARBA" id="ARBA00004418"/>
    </source>
</evidence>
<evidence type="ECO:0000256" key="3">
    <source>
        <dbReference type="ARBA" id="ARBA00010541"/>
    </source>
</evidence>
<keyword evidence="17" id="KW-1185">Reference proteome</keyword>
<dbReference type="PROSITE" id="PS50106">
    <property type="entry name" value="PDZ"/>
    <property type="match status" value="2"/>
</dbReference>
<reference evidence="16 17" key="1">
    <citation type="submission" date="2024-10" db="EMBL/GenBank/DDBJ databases">
        <authorList>
            <person name="Yang X.-N."/>
        </authorList>
    </citation>
    <scope>NUCLEOTIDE SEQUENCE [LARGE SCALE GENOMIC DNA]</scope>
    <source>
        <strain evidence="16 17">CAU 1059</strain>
    </source>
</reference>
<evidence type="ECO:0000256" key="5">
    <source>
        <dbReference type="ARBA" id="ARBA00013958"/>
    </source>
</evidence>
<dbReference type="InterPro" id="IPR041489">
    <property type="entry name" value="PDZ_6"/>
</dbReference>
<dbReference type="NCBIfam" id="TIGR02037">
    <property type="entry name" value="degP_htrA_DO"/>
    <property type="match status" value="1"/>
</dbReference>
<dbReference type="Proteomes" id="UP001607157">
    <property type="component" value="Unassembled WGS sequence"/>
</dbReference>
<sequence>MTTFSRLAGKPRLMIGAATAIGIAMAVPMSGIAQQDTANSSVAPVAGAPLSFSSIVKEKLPAVVGIVSTVDAPEGARGAQPQLPPGLGDLFGGPRGPRAPQGPAQAQGSGFIITADGYVVTNNHVIENASGIEVVLEDERRFDATLVGTDPATDIALLKIESDDALPHVEWGSSDDLEIGDWTVAIGNPFGLGGTVTAGILSARSRNINAGPYDDFLQTDAAINRGNSGGPLFNVEGDVVGVNTAIVSPSGGSVGIGFAVPSAVAQRIVADLQEDGTVERGWLGVGIQPVTDEIAEALGLDAAEGTLVSSVTRGSPAEDAGLEPGDVILSLGEEPITGPRELSLAVADLEVGSDATLTILRDGEEQELSVAIGLHPSQSVTEAGDAEPADAGTPRLGVAIAPLDAALRARLGLPEDVNGVAITGVEPDSAAARAGMQPGDVITAASNEEIADLDALRAAVASAAEKDAPLLLRVYRGGNYTFIAVTLGDDAE</sequence>
<dbReference type="Gene3D" id="2.40.10.120">
    <property type="match status" value="1"/>
</dbReference>
<dbReference type="SUPFAM" id="SSF50494">
    <property type="entry name" value="Trypsin-like serine proteases"/>
    <property type="match status" value="1"/>
</dbReference>
<feature type="chain" id="PRO_5047188585" description="Probable periplasmic serine endoprotease DegP-like" evidence="14">
    <location>
        <begin position="27"/>
        <end position="492"/>
    </location>
</feature>
<dbReference type="SMART" id="SM00228">
    <property type="entry name" value="PDZ"/>
    <property type="match status" value="2"/>
</dbReference>
<protein>
    <recommendedName>
        <fullName evidence="5">Probable periplasmic serine endoprotease DegP-like</fullName>
        <ecNumber evidence="4">3.4.21.107</ecNumber>
    </recommendedName>
    <alternativeName>
        <fullName evidence="13">Protease Do</fullName>
    </alternativeName>
</protein>
<feature type="domain" description="PDZ" evidence="15">
    <location>
        <begin position="269"/>
        <end position="363"/>
    </location>
</feature>
<dbReference type="Pfam" id="PF17820">
    <property type="entry name" value="PDZ_6"/>
    <property type="match status" value="1"/>
</dbReference>
<dbReference type="SUPFAM" id="SSF50156">
    <property type="entry name" value="PDZ domain-like"/>
    <property type="match status" value="2"/>
</dbReference>
<dbReference type="CDD" id="cd10839">
    <property type="entry name" value="cpPDZ1_DegP-like"/>
    <property type="match status" value="1"/>
</dbReference>
<feature type="domain" description="PDZ" evidence="15">
    <location>
        <begin position="392"/>
        <end position="473"/>
    </location>
</feature>
<keyword evidence="7 14" id="KW-0732">Signal</keyword>
<evidence type="ECO:0000256" key="4">
    <source>
        <dbReference type="ARBA" id="ARBA00013035"/>
    </source>
</evidence>
<dbReference type="EMBL" id="JBIHMM010000003">
    <property type="protein sequence ID" value="MFH0254683.1"/>
    <property type="molecule type" value="Genomic_DNA"/>
</dbReference>
<keyword evidence="10 16" id="KW-0378">Hydrolase</keyword>
<organism evidence="16 17">
    <name type="scientific">Roseovarius aquimarinus</name>
    <dbReference type="NCBI Taxonomy" id="1229156"/>
    <lineage>
        <taxon>Bacteria</taxon>
        <taxon>Pseudomonadati</taxon>
        <taxon>Pseudomonadota</taxon>
        <taxon>Alphaproteobacteria</taxon>
        <taxon>Rhodobacterales</taxon>
        <taxon>Roseobacteraceae</taxon>
        <taxon>Roseovarius</taxon>
    </lineage>
</organism>
<accession>A0ABW7I9B1</accession>
<evidence type="ECO:0000256" key="10">
    <source>
        <dbReference type="ARBA" id="ARBA00022801"/>
    </source>
</evidence>
<dbReference type="PRINTS" id="PR00834">
    <property type="entry name" value="PROTEASES2C"/>
</dbReference>
<dbReference type="InterPro" id="IPR001478">
    <property type="entry name" value="PDZ"/>
</dbReference>
<dbReference type="PANTHER" id="PTHR22939">
    <property type="entry name" value="SERINE PROTEASE FAMILY S1C HTRA-RELATED"/>
    <property type="match status" value="1"/>
</dbReference>
<dbReference type="RefSeq" id="WP_377172068.1">
    <property type="nucleotide sequence ID" value="NZ_JBHTJC010000003.1"/>
</dbReference>
<dbReference type="Gene3D" id="2.30.42.10">
    <property type="match status" value="2"/>
</dbReference>
<evidence type="ECO:0000259" key="15">
    <source>
        <dbReference type="PROSITE" id="PS50106"/>
    </source>
</evidence>